<organism evidence="2 3">
    <name type="scientific">Limnobacter litoralis</name>
    <dbReference type="NCBI Taxonomy" id="481366"/>
    <lineage>
        <taxon>Bacteria</taxon>
        <taxon>Pseudomonadati</taxon>
        <taxon>Pseudomonadota</taxon>
        <taxon>Betaproteobacteria</taxon>
        <taxon>Burkholderiales</taxon>
        <taxon>Burkholderiaceae</taxon>
        <taxon>Limnobacter</taxon>
    </lineage>
</organism>
<evidence type="ECO:0000256" key="1">
    <source>
        <dbReference type="SAM" id="MobiDB-lite"/>
    </source>
</evidence>
<accession>A0ABQ5YQS2</accession>
<evidence type="ECO:0000313" key="3">
    <source>
        <dbReference type="Proteomes" id="UP001156664"/>
    </source>
</evidence>
<gene>
    <name evidence="2" type="ORF">GCM10007875_08800</name>
</gene>
<comment type="caution">
    <text evidence="2">The sequence shown here is derived from an EMBL/GenBank/DDBJ whole genome shotgun (WGS) entry which is preliminary data.</text>
</comment>
<feature type="region of interest" description="Disordered" evidence="1">
    <location>
        <begin position="103"/>
        <end position="122"/>
    </location>
</feature>
<feature type="compositionally biased region" description="Basic residues" evidence="1">
    <location>
        <begin position="112"/>
        <end position="122"/>
    </location>
</feature>
<dbReference type="RefSeq" id="WP_284280235.1">
    <property type="nucleotide sequence ID" value="NZ_BSOJ01000009.1"/>
</dbReference>
<protein>
    <submittedName>
        <fullName evidence="2">Uncharacterized protein</fullName>
    </submittedName>
</protein>
<proteinExistence type="predicted"/>
<name>A0ABQ5YQS2_9BURK</name>
<dbReference type="EMBL" id="BSOJ01000009">
    <property type="protein sequence ID" value="GLR25792.1"/>
    <property type="molecule type" value="Genomic_DNA"/>
</dbReference>
<reference evidence="3" key="1">
    <citation type="journal article" date="2019" name="Int. J. Syst. Evol. Microbiol.">
        <title>The Global Catalogue of Microorganisms (GCM) 10K type strain sequencing project: providing services to taxonomists for standard genome sequencing and annotation.</title>
        <authorList>
            <consortium name="The Broad Institute Genomics Platform"/>
            <consortium name="The Broad Institute Genome Sequencing Center for Infectious Disease"/>
            <person name="Wu L."/>
            <person name="Ma J."/>
        </authorList>
    </citation>
    <scope>NUCLEOTIDE SEQUENCE [LARGE SCALE GENOMIC DNA]</scope>
    <source>
        <strain evidence="3">NBRC 105857</strain>
    </source>
</reference>
<keyword evidence="3" id="KW-1185">Reference proteome</keyword>
<sequence length="122" mass="13450">MSQKRSVEPHLRGLVDLISASIDEGTRQVESVHRRIADIPFSVLGKIKPIAPVSSVVHMIEKKITHSAYDTVRFVSKVGAQAVHNALPTDPVRHGISKPDYLIDHEAIRQQTGKKKPGSKKS</sequence>
<evidence type="ECO:0000313" key="2">
    <source>
        <dbReference type="EMBL" id="GLR25792.1"/>
    </source>
</evidence>
<dbReference type="Proteomes" id="UP001156664">
    <property type="component" value="Unassembled WGS sequence"/>
</dbReference>